<reference evidence="1 2" key="1">
    <citation type="submission" date="2018-11" db="EMBL/GenBank/DDBJ databases">
        <title>Rufibacter latericius sp. nov., isolated from water in Baiyang Lake.</title>
        <authorList>
            <person name="Yang Y."/>
        </authorList>
    </citation>
    <scope>NUCLEOTIDE SEQUENCE [LARGE SCALE GENOMIC DNA]</scope>
    <source>
        <strain evidence="1 2">R-22-1c-1</strain>
    </source>
</reference>
<protein>
    <submittedName>
        <fullName evidence="1">Uncharacterized protein</fullName>
    </submittedName>
</protein>
<dbReference type="Proteomes" id="UP000272117">
    <property type="component" value="Unassembled WGS sequence"/>
</dbReference>
<gene>
    <name evidence="1" type="ORF">EFB08_16905</name>
</gene>
<evidence type="ECO:0000313" key="1">
    <source>
        <dbReference type="EMBL" id="RNI24057.1"/>
    </source>
</evidence>
<comment type="caution">
    <text evidence="1">The sequence shown here is derived from an EMBL/GenBank/DDBJ whole genome shotgun (WGS) entry which is preliminary data.</text>
</comment>
<sequence length="96" mass="10376">MVTLKAKGLAFWVTACNAKPAQQLQIHSGEHKSAAGEWSSESVFGLMLVCAGVSTLGAASAQGIHDITVMNTLRRIANHFIYCKSNKNHLQSYCIL</sequence>
<accession>A0A3M9MFX1</accession>
<dbReference type="AlphaFoldDB" id="A0A3M9MFX1"/>
<name>A0A3M9MFX1_9BACT</name>
<proteinExistence type="predicted"/>
<organism evidence="1 2">
    <name type="scientific">Rufibacter latericius</name>
    <dbReference type="NCBI Taxonomy" id="2487040"/>
    <lineage>
        <taxon>Bacteria</taxon>
        <taxon>Pseudomonadati</taxon>
        <taxon>Bacteroidota</taxon>
        <taxon>Cytophagia</taxon>
        <taxon>Cytophagales</taxon>
        <taxon>Hymenobacteraceae</taxon>
        <taxon>Rufibacter</taxon>
    </lineage>
</organism>
<keyword evidence="2" id="KW-1185">Reference proteome</keyword>
<evidence type="ECO:0000313" key="2">
    <source>
        <dbReference type="Proteomes" id="UP000272117"/>
    </source>
</evidence>
<dbReference type="EMBL" id="RJJD01000013">
    <property type="protein sequence ID" value="RNI24057.1"/>
    <property type="molecule type" value="Genomic_DNA"/>
</dbReference>